<feature type="domain" description="Flagellar hook-associated protein 2 C-terminal" evidence="7">
    <location>
        <begin position="222"/>
        <end position="442"/>
    </location>
</feature>
<evidence type="ECO:0000256" key="5">
    <source>
        <dbReference type="RuleBase" id="RU362066"/>
    </source>
</evidence>
<keyword evidence="9" id="KW-1185">Reference proteome</keyword>
<dbReference type="InterPro" id="IPR040026">
    <property type="entry name" value="FliD"/>
</dbReference>
<name>A0AAW3ZH40_9GAMM</name>
<comment type="caution">
    <text evidence="8">The sequence shown here is derived from an EMBL/GenBank/DDBJ whole genome shotgun (WGS) entry which is preliminary data.</text>
</comment>
<evidence type="ECO:0000313" key="9">
    <source>
        <dbReference type="Proteomes" id="UP000613768"/>
    </source>
</evidence>
<dbReference type="Pfam" id="PF02465">
    <property type="entry name" value="FliD_N"/>
    <property type="match status" value="1"/>
</dbReference>
<evidence type="ECO:0000256" key="1">
    <source>
        <dbReference type="ARBA" id="ARBA00009764"/>
    </source>
</evidence>
<comment type="subcellular location">
    <subcellularLocation>
        <location evidence="5">Secreted</location>
    </subcellularLocation>
    <subcellularLocation>
        <location evidence="5">Bacterial flagellum</location>
    </subcellularLocation>
</comment>
<evidence type="ECO:0000256" key="2">
    <source>
        <dbReference type="ARBA" id="ARBA00011255"/>
    </source>
</evidence>
<proteinExistence type="inferred from homology"/>
<comment type="function">
    <text evidence="5">Required for morphogenesis and for the elongation of the flagellar filament by facilitating polymerization of the flagellin monomers at the tip of growing filament. Forms a capping structure, which prevents flagellin subunits (transported through the central channel of the flagellum) from leaking out without polymerization at the distal end.</text>
</comment>
<evidence type="ECO:0000256" key="4">
    <source>
        <dbReference type="ARBA" id="ARBA00023143"/>
    </source>
</evidence>
<dbReference type="GO" id="GO:0009421">
    <property type="term" value="C:bacterial-type flagellum filament cap"/>
    <property type="evidence" value="ECO:0007669"/>
    <property type="project" value="InterPro"/>
</dbReference>
<keyword evidence="5" id="KW-0964">Secreted</keyword>
<keyword evidence="8" id="KW-0282">Flagellum</keyword>
<dbReference type="GO" id="GO:0071973">
    <property type="term" value="P:bacterial-type flagellum-dependent cell motility"/>
    <property type="evidence" value="ECO:0007669"/>
    <property type="project" value="TreeGrafter"/>
</dbReference>
<sequence length="459" mass="47534">MALISNIGLGSGLDITSLVNQLVAAERAGPDLILNRREARANAQISAIGKVKSAFASLQTAVDKLRTGNVFEARKASSDATDRIGVSISAGQSPALGSFDLEVESLAAAQKLQSDPTLVTDGEAALATGTLSFSVDGDSFDVVVGADTTIYDLASSINQSSGGKVQAAVVNGDDGFSLSLTSGITGSAGEISISQTVGTGLEAFTFDPNSPQPGTLSESTPASDAVFYIDGVKRTSSSNSINDAISGLDLTLKQAELGVTVKLTVSEDSSSASGAVQGFVTAYNNVLKTLDDVSAYDPEANTAQALNGDIFVRSARSQLRSYIGGALNAANEAGVNLAINTQVDGTLTFNATTFSQNLAANPSAVKSLYSGEDAALTQNLSSYLGDVLANDGVLTQRNDALTRSLDLVAKDRETLERRLESIEERYRKQFIALDSLVAQLNSTSQFLAQQLQGLASSNS</sequence>
<evidence type="ECO:0000259" key="6">
    <source>
        <dbReference type="Pfam" id="PF02465"/>
    </source>
</evidence>
<dbReference type="Pfam" id="PF07195">
    <property type="entry name" value="FliD_C"/>
    <property type="match status" value="1"/>
</dbReference>
<accession>A0AAW3ZH40</accession>
<evidence type="ECO:0000256" key="3">
    <source>
        <dbReference type="ARBA" id="ARBA00023054"/>
    </source>
</evidence>
<feature type="domain" description="Flagellar hook-associated protein 2 N-terminal" evidence="6">
    <location>
        <begin position="11"/>
        <end position="110"/>
    </location>
</feature>
<dbReference type="GO" id="GO:0009424">
    <property type="term" value="C:bacterial-type flagellum hook"/>
    <property type="evidence" value="ECO:0007669"/>
    <property type="project" value="UniProtKB-UniRule"/>
</dbReference>
<comment type="similarity">
    <text evidence="1 5">Belongs to the FliD family.</text>
</comment>
<dbReference type="PANTHER" id="PTHR30288">
    <property type="entry name" value="FLAGELLAR CAP/ASSEMBLY PROTEIN FLID"/>
    <property type="match status" value="1"/>
</dbReference>
<gene>
    <name evidence="8" type="primary">fliD</name>
    <name evidence="8" type="ORF">IFO71_03255</name>
</gene>
<dbReference type="RefSeq" id="WP_192028097.1">
    <property type="nucleotide sequence ID" value="NZ_JACYTR010000004.1"/>
</dbReference>
<dbReference type="AlphaFoldDB" id="A0AAW3ZH40"/>
<dbReference type="InterPro" id="IPR010809">
    <property type="entry name" value="FliD_C"/>
</dbReference>
<reference evidence="8 9" key="1">
    <citation type="submission" date="2020-09" db="EMBL/GenBank/DDBJ databases">
        <title>Pseudoxanthomonas sp. CAU 1598 isolated from sand of Yaerae Beach.</title>
        <authorList>
            <person name="Kim W."/>
        </authorList>
    </citation>
    <scope>NUCLEOTIDE SEQUENCE [LARGE SCALE GENOMIC DNA]</scope>
    <source>
        <strain evidence="8 9">CAU 1598</strain>
    </source>
</reference>
<keyword evidence="8" id="KW-0966">Cell projection</keyword>
<dbReference type="PANTHER" id="PTHR30288:SF0">
    <property type="entry name" value="FLAGELLAR HOOK-ASSOCIATED PROTEIN 2"/>
    <property type="match status" value="1"/>
</dbReference>
<dbReference type="GO" id="GO:0007155">
    <property type="term" value="P:cell adhesion"/>
    <property type="evidence" value="ECO:0007669"/>
    <property type="project" value="InterPro"/>
</dbReference>
<organism evidence="8 9">
    <name type="scientific">Pseudomarimonas arenosa</name>
    <dbReference type="NCBI Taxonomy" id="2774145"/>
    <lineage>
        <taxon>Bacteria</taxon>
        <taxon>Pseudomonadati</taxon>
        <taxon>Pseudomonadota</taxon>
        <taxon>Gammaproteobacteria</taxon>
        <taxon>Lysobacterales</taxon>
        <taxon>Lysobacteraceae</taxon>
        <taxon>Pseudomarimonas</taxon>
    </lineage>
</organism>
<keyword evidence="8" id="KW-0969">Cilium</keyword>
<dbReference type="GO" id="GO:0005576">
    <property type="term" value="C:extracellular region"/>
    <property type="evidence" value="ECO:0007669"/>
    <property type="project" value="UniProtKB-SubCell"/>
</dbReference>
<feature type="coiled-coil region" evidence="5">
    <location>
        <begin position="398"/>
        <end position="432"/>
    </location>
</feature>
<evidence type="ECO:0000259" key="7">
    <source>
        <dbReference type="Pfam" id="PF07195"/>
    </source>
</evidence>
<keyword evidence="3 5" id="KW-0175">Coiled coil</keyword>
<protein>
    <recommendedName>
        <fullName evidence="5">Flagellar hook-associated protein 2</fullName>
        <shortName evidence="5">HAP2</shortName>
    </recommendedName>
    <alternativeName>
        <fullName evidence="5">Flagellar cap protein</fullName>
    </alternativeName>
</protein>
<dbReference type="Proteomes" id="UP000613768">
    <property type="component" value="Unassembled WGS sequence"/>
</dbReference>
<dbReference type="EMBL" id="JACYTR010000004">
    <property type="protein sequence ID" value="MBD8524750.1"/>
    <property type="molecule type" value="Genomic_DNA"/>
</dbReference>
<evidence type="ECO:0000313" key="8">
    <source>
        <dbReference type="EMBL" id="MBD8524750.1"/>
    </source>
</evidence>
<comment type="subunit">
    <text evidence="2 5">Homopentamer.</text>
</comment>
<dbReference type="InterPro" id="IPR003481">
    <property type="entry name" value="FliD_N"/>
</dbReference>
<keyword evidence="4 5" id="KW-0975">Bacterial flagellum</keyword>